<protein>
    <submittedName>
        <fullName evidence="2">Thioredoxin family protein</fullName>
    </submittedName>
</protein>
<dbReference type="Proteomes" id="UP001407405">
    <property type="component" value="Unassembled WGS sequence"/>
</dbReference>
<evidence type="ECO:0000259" key="1">
    <source>
        <dbReference type="Pfam" id="PF13192"/>
    </source>
</evidence>
<dbReference type="Gene3D" id="3.40.30.10">
    <property type="entry name" value="Glutaredoxin"/>
    <property type="match status" value="1"/>
</dbReference>
<feature type="domain" description="Thioredoxin-like fold" evidence="1">
    <location>
        <begin position="4"/>
        <end position="53"/>
    </location>
</feature>
<evidence type="ECO:0000313" key="2">
    <source>
        <dbReference type="EMBL" id="MEN1758970.1"/>
    </source>
</evidence>
<name>A0ABU9VP80_9CLOT</name>
<dbReference type="Pfam" id="PF13192">
    <property type="entry name" value="Thioredoxin_3"/>
    <property type="match status" value="1"/>
</dbReference>
<dbReference type="EMBL" id="JBCITM010000001">
    <property type="protein sequence ID" value="MEN1758970.1"/>
    <property type="molecule type" value="Genomic_DNA"/>
</dbReference>
<comment type="caution">
    <text evidence="2">The sequence shown here is derived from an EMBL/GenBank/DDBJ whole genome shotgun (WGS) entry which is preliminary data.</text>
</comment>
<dbReference type="InterPro" id="IPR012336">
    <property type="entry name" value="Thioredoxin-like_fold"/>
</dbReference>
<organism evidence="2 3">
    <name type="scientific">Anoxynatronum sibiricum</name>
    <dbReference type="NCBI Taxonomy" id="210623"/>
    <lineage>
        <taxon>Bacteria</taxon>
        <taxon>Bacillati</taxon>
        <taxon>Bacillota</taxon>
        <taxon>Clostridia</taxon>
        <taxon>Eubacteriales</taxon>
        <taxon>Clostridiaceae</taxon>
        <taxon>Anoxynatronum</taxon>
    </lineage>
</organism>
<evidence type="ECO:0000313" key="3">
    <source>
        <dbReference type="Proteomes" id="UP001407405"/>
    </source>
</evidence>
<gene>
    <name evidence="2" type="ORF">AAIG11_00665</name>
</gene>
<dbReference type="RefSeq" id="WP_343184354.1">
    <property type="nucleotide sequence ID" value="NZ_JBCITM010000001.1"/>
</dbReference>
<sequence>MKPVVDEAIRRLHLKASVTLVCSPAAIEKDGIQCLPALFLNQQLVVAGRVPSIFTMPDLLKQAINEKNTLYLE</sequence>
<reference evidence="2 3" key="1">
    <citation type="submission" date="2024-04" db="EMBL/GenBank/DDBJ databases">
        <title>Genome sequencing and metabolic network reconstruction of aminoacids and betaine degradation by Anoxynatronum sibiricum.</title>
        <authorList>
            <person name="Detkova E.N."/>
            <person name="Boltjanskaja Y.V."/>
            <person name="Mardanov A.V."/>
            <person name="Kevbrin V."/>
        </authorList>
    </citation>
    <scope>NUCLEOTIDE SEQUENCE [LARGE SCALE GENOMIC DNA]</scope>
    <source>
        <strain evidence="2 3">Z-7981</strain>
    </source>
</reference>
<keyword evidence="3" id="KW-1185">Reference proteome</keyword>
<accession>A0ABU9VP80</accession>
<proteinExistence type="predicted"/>